<dbReference type="InterPro" id="IPR009297">
    <property type="entry name" value="DUF952"/>
</dbReference>
<keyword evidence="3" id="KW-1185">Reference proteome</keyword>
<dbReference type="SUPFAM" id="SSF56399">
    <property type="entry name" value="ADP-ribosylation"/>
    <property type="match status" value="1"/>
</dbReference>
<evidence type="ECO:0000313" key="2">
    <source>
        <dbReference type="EMBL" id="UXX79172.1"/>
    </source>
</evidence>
<dbReference type="PANTHER" id="PTHR34129:SF1">
    <property type="entry name" value="DUF952 DOMAIN-CONTAINING PROTEIN"/>
    <property type="match status" value="1"/>
</dbReference>
<gene>
    <name evidence="2" type="ORF">N7E81_17605</name>
</gene>
<sequence length="251" mass="28876">MQPILLKCYLGKSGDAQYMLVLYDGLLVVVFKGKRMDFPLFTIKGMMINRKKLIIPLLVGGIGTCFSWLALSLGWYHYQTNLLLVFLFFGWMYYGFLGKDGLEINEGKHQHMFLIKANHFVLNTFLKFTKERIHQIPPSPASICFHLVHKADWEAQELSTLYVHPSLDSEGFIHTFYLSELLTSYHQYFSPTDELILLGIDLAQVEVEVKITEVPSRQALFPHIYGRLNKSAIVLLRTIQSAQDLEIKTIT</sequence>
<feature type="transmembrane region" description="Helical" evidence="1">
    <location>
        <begin position="53"/>
        <end position="76"/>
    </location>
</feature>
<keyword evidence="1" id="KW-0812">Transmembrane</keyword>
<proteinExistence type="predicted"/>
<keyword evidence="1" id="KW-0472">Membrane</keyword>
<name>A0ABY6CZ31_9BACT</name>
<feature type="transmembrane region" description="Helical" evidence="1">
    <location>
        <begin position="16"/>
        <end position="33"/>
    </location>
</feature>
<evidence type="ECO:0000256" key="1">
    <source>
        <dbReference type="SAM" id="Phobius"/>
    </source>
</evidence>
<feature type="transmembrane region" description="Helical" evidence="1">
    <location>
        <begin position="82"/>
        <end position="102"/>
    </location>
</feature>
<evidence type="ECO:0000313" key="3">
    <source>
        <dbReference type="Proteomes" id="UP001062165"/>
    </source>
</evidence>
<organism evidence="2 3">
    <name type="scientific">Reichenbachiella carrageenanivorans</name>
    <dbReference type="NCBI Taxonomy" id="2979869"/>
    <lineage>
        <taxon>Bacteria</taxon>
        <taxon>Pseudomonadati</taxon>
        <taxon>Bacteroidota</taxon>
        <taxon>Cytophagia</taxon>
        <taxon>Cytophagales</taxon>
        <taxon>Reichenbachiellaceae</taxon>
        <taxon>Reichenbachiella</taxon>
    </lineage>
</organism>
<dbReference type="EMBL" id="CP106735">
    <property type="protein sequence ID" value="UXX79172.1"/>
    <property type="molecule type" value="Genomic_DNA"/>
</dbReference>
<keyword evidence="1" id="KW-1133">Transmembrane helix</keyword>
<protein>
    <submittedName>
        <fullName evidence="2">DUF952 domain-containing protein</fullName>
    </submittedName>
</protein>
<dbReference type="Proteomes" id="UP001062165">
    <property type="component" value="Chromosome"/>
</dbReference>
<reference evidence="2" key="1">
    <citation type="submission" date="2022-10" db="EMBL/GenBank/DDBJ databases">
        <title>Comparative genomics and taxonomic characterization of three novel marine species of genus Reichenbachiella exhibiting antioxidant and polysaccharide degradation activities.</title>
        <authorList>
            <person name="Muhammad N."/>
            <person name="Lee Y.-J."/>
            <person name="Ko J."/>
            <person name="Kim S.-G."/>
        </authorList>
    </citation>
    <scope>NUCLEOTIDE SEQUENCE</scope>
    <source>
        <strain evidence="2">Wsw4-B4</strain>
    </source>
</reference>
<dbReference type="RefSeq" id="WP_263050915.1">
    <property type="nucleotide sequence ID" value="NZ_CP106735.1"/>
</dbReference>
<dbReference type="PANTHER" id="PTHR34129">
    <property type="entry name" value="BLR1139 PROTEIN"/>
    <property type="match status" value="1"/>
</dbReference>
<accession>A0ABY6CZ31</accession>
<dbReference type="Gene3D" id="3.20.170.20">
    <property type="entry name" value="Protein of unknown function DUF952"/>
    <property type="match status" value="1"/>
</dbReference>
<dbReference type="Pfam" id="PF06108">
    <property type="entry name" value="DUF952"/>
    <property type="match status" value="1"/>
</dbReference>